<sequence length="169" mass="18670">MKSLHLKDAREEGSKREPSASEGLARDKHKHAVVASGKEENGGEIKTAKEPSVLYKVEAELKREEEEHEKRKTALQAQADKAAKQTFVSPAKRSSASLVKRASASPAPKRVHLVYRILRRHGHVGAVLVQSRGTQLEECDNKCARTSPRSFEDCRRIPGSKMAPPAFVP</sequence>
<dbReference type="EMBL" id="NJET01000139">
    <property type="protein sequence ID" value="PHH60582.1"/>
    <property type="molecule type" value="Genomic_DNA"/>
</dbReference>
<evidence type="ECO:0000256" key="1">
    <source>
        <dbReference type="SAM" id="MobiDB-lite"/>
    </source>
</evidence>
<feature type="region of interest" description="Disordered" evidence="1">
    <location>
        <begin position="1"/>
        <end position="47"/>
    </location>
</feature>
<feature type="region of interest" description="Disordered" evidence="1">
    <location>
        <begin position="64"/>
        <end position="105"/>
    </location>
</feature>
<name>A0A2C5Y036_9HYPO</name>
<dbReference type="AlphaFoldDB" id="A0A2C5Y036"/>
<reference evidence="2 3" key="1">
    <citation type="submission" date="2017-06" db="EMBL/GenBank/DDBJ databases">
        <title>Ant-infecting Ophiocordyceps genomes reveal a high diversity of potential behavioral manipulation genes and a possible major role for enterotoxins.</title>
        <authorList>
            <person name="De Bekker C."/>
            <person name="Evans H.C."/>
            <person name="Brachmann A."/>
            <person name="Hughes D.P."/>
        </authorList>
    </citation>
    <scope>NUCLEOTIDE SEQUENCE [LARGE SCALE GENOMIC DNA]</scope>
    <source>
        <strain evidence="2 3">Map64</strain>
    </source>
</reference>
<proteinExistence type="predicted"/>
<evidence type="ECO:0000313" key="3">
    <source>
        <dbReference type="Proteomes" id="UP000226192"/>
    </source>
</evidence>
<keyword evidence="3" id="KW-1185">Reference proteome</keyword>
<gene>
    <name evidence="2" type="ORF">CDD81_1438</name>
</gene>
<dbReference type="Proteomes" id="UP000226192">
    <property type="component" value="Unassembled WGS sequence"/>
</dbReference>
<feature type="compositionally biased region" description="Basic and acidic residues" evidence="1">
    <location>
        <begin position="37"/>
        <end position="47"/>
    </location>
</feature>
<evidence type="ECO:0000313" key="2">
    <source>
        <dbReference type="EMBL" id="PHH60582.1"/>
    </source>
</evidence>
<accession>A0A2C5Y036</accession>
<feature type="compositionally biased region" description="Basic and acidic residues" evidence="1">
    <location>
        <begin position="1"/>
        <end position="19"/>
    </location>
</feature>
<comment type="caution">
    <text evidence="2">The sequence shown here is derived from an EMBL/GenBank/DDBJ whole genome shotgun (WGS) entry which is preliminary data.</text>
</comment>
<organism evidence="2 3">
    <name type="scientific">Ophiocordyceps australis</name>
    <dbReference type="NCBI Taxonomy" id="1399860"/>
    <lineage>
        <taxon>Eukaryota</taxon>
        <taxon>Fungi</taxon>
        <taxon>Dikarya</taxon>
        <taxon>Ascomycota</taxon>
        <taxon>Pezizomycotina</taxon>
        <taxon>Sordariomycetes</taxon>
        <taxon>Hypocreomycetidae</taxon>
        <taxon>Hypocreales</taxon>
        <taxon>Ophiocordycipitaceae</taxon>
        <taxon>Ophiocordyceps</taxon>
    </lineage>
</organism>
<protein>
    <submittedName>
        <fullName evidence="2">Uncharacterized protein</fullName>
    </submittedName>
</protein>
<feature type="compositionally biased region" description="Polar residues" evidence="1">
    <location>
        <begin position="86"/>
        <end position="97"/>
    </location>
</feature>